<dbReference type="InterPro" id="IPR007420">
    <property type="entry name" value="DUF465"/>
</dbReference>
<dbReference type="EMBL" id="JBHMQU010000006">
    <property type="protein sequence ID" value="MFC0810750.1"/>
    <property type="molecule type" value="Genomic_DNA"/>
</dbReference>
<dbReference type="RefSeq" id="WP_081962744.1">
    <property type="nucleotide sequence ID" value="NZ_JBHMQU010000006.1"/>
</dbReference>
<keyword evidence="2" id="KW-1185">Reference proteome</keyword>
<dbReference type="Gene3D" id="6.10.280.50">
    <property type="match status" value="1"/>
</dbReference>
<gene>
    <name evidence="1" type="ORF">ACFHYO_01295</name>
</gene>
<dbReference type="Pfam" id="PF04325">
    <property type="entry name" value="DUF465"/>
    <property type="match status" value="1"/>
</dbReference>
<dbReference type="InterPro" id="IPR038444">
    <property type="entry name" value="DUF465_sf"/>
</dbReference>
<evidence type="ECO:0000313" key="2">
    <source>
        <dbReference type="Proteomes" id="UP001589920"/>
    </source>
</evidence>
<organism evidence="1 2">
    <name type="scientific">Paracoccus panacisoli</name>
    <dbReference type="NCBI Taxonomy" id="1510163"/>
    <lineage>
        <taxon>Bacteria</taxon>
        <taxon>Pseudomonadati</taxon>
        <taxon>Pseudomonadota</taxon>
        <taxon>Alphaproteobacteria</taxon>
        <taxon>Rhodobacterales</taxon>
        <taxon>Paracoccaceae</taxon>
        <taxon>Paracoccus</taxon>
    </lineage>
</organism>
<reference evidence="1 2" key="1">
    <citation type="submission" date="2024-09" db="EMBL/GenBank/DDBJ databases">
        <authorList>
            <person name="Sun Q."/>
            <person name="Mori K."/>
        </authorList>
    </citation>
    <scope>NUCLEOTIDE SEQUENCE [LARGE SCALE GENOMIC DNA]</scope>
    <source>
        <strain evidence="1 2">KCTC 42086</strain>
    </source>
</reference>
<name>A0ABV6T0G9_9RHOB</name>
<evidence type="ECO:0000313" key="1">
    <source>
        <dbReference type="EMBL" id="MFC0810750.1"/>
    </source>
</evidence>
<sequence>MSVQSHVVELRKKHQHLSDEVERAQRLPGSDDLAIAAMKKEKLRLKEEIERLTH</sequence>
<proteinExistence type="predicted"/>
<dbReference type="Proteomes" id="UP001589920">
    <property type="component" value="Unassembled WGS sequence"/>
</dbReference>
<comment type="caution">
    <text evidence="1">The sequence shown here is derived from an EMBL/GenBank/DDBJ whole genome shotgun (WGS) entry which is preliminary data.</text>
</comment>
<protein>
    <submittedName>
        <fullName evidence="1">YdcH family protein</fullName>
    </submittedName>
</protein>
<accession>A0ABV6T0G9</accession>